<sequence length="879" mass="92079">MSYPLLGHYHHPHPAAIAAPGYALEPHRGSFAGHSSTSTSTSTSSVSAGSSSMGGHLATALVGDRIEYKGAVLLLDRLEHHLSAHPLVRDCAVLASDALAGARAAGHTTPPSPTAYVALSGVGRDRALKGGEKESKKMKTELTKYLADHAPAFRQLKGKVMFVDSIPRAQDGAVLKRALAEKGAATAAQPVAGPSKGFFNTVLTSPAQPASVPATATAAVDAATADDAGVEDGADGSPKKSGRDSKRRATHSQIERRRREKINDRLVTLRSIVPACAKELEDRRRQRQEEEEEAARIAAGGAPKTLIDAATGKPKRKRNRKKPEPKKAGDNDKDEELGLHKLEVLTHAINHIFELKARIEELETGKKPTWIPTADNPFGVEGAPVPSSSAEVAAAATSARSSVSQTADPTRSIVGETKEEGREARANAGHDEDGDASGLDDDDDGDDELADEGQQPMAKRRTSTATRPASIRPAVQRGAASSSARGRRAHGSSSSSRDSDETSPIMSLGHNTPLLISPATTAMTTMSSPMMSLSAESPILLGDMGSKRTDKAYGFQPLPPAALPLSSHGPMPSTGAAAASATAPTPGDPQRRDSSSFLFKQLSLKSPNFVPFNPLAYSAASRARTSTASVTPYSSYGAESGMRETRSPRSSETAISSSGNTPSPSRRDAGDVEASSGAPDGSAGHADHRAVPGLADSDTSAAALLLNFSTSPEVMRPVSSVRASSQTRVGARPTDLSSSYDLGSSAGHRHPLYFTSPQFRPIHSTSSSSFRDDPLRRVPGSAPGGARPMTTNFDPFGRRTAVEFRRGYAHGGAAGAADEVRGVEDEDEGDELLNSPPHLALDGALEGEEGDEPAAEAREDDVLSDNTVEDVARVPMQID</sequence>
<feature type="compositionally biased region" description="Polar residues" evidence="5">
    <location>
        <begin position="755"/>
        <end position="769"/>
    </location>
</feature>
<feature type="region of interest" description="Disordered" evidence="5">
    <location>
        <begin position="811"/>
        <end position="879"/>
    </location>
</feature>
<feature type="region of interest" description="Disordered" evidence="5">
    <location>
        <begin position="369"/>
        <end position="513"/>
    </location>
</feature>
<keyword evidence="2" id="KW-0805">Transcription regulation</keyword>
<dbReference type="InterPro" id="IPR045851">
    <property type="entry name" value="AMP-bd_C_sf"/>
</dbReference>
<comment type="subcellular location">
    <subcellularLocation>
        <location evidence="1">Nucleus</location>
    </subcellularLocation>
</comment>
<dbReference type="SUPFAM" id="SSF56801">
    <property type="entry name" value="Acetyl-CoA synthetase-like"/>
    <property type="match status" value="1"/>
</dbReference>
<feature type="region of interest" description="Disordered" evidence="5">
    <location>
        <begin position="564"/>
        <end position="594"/>
    </location>
</feature>
<dbReference type="Pfam" id="PF00010">
    <property type="entry name" value="HLH"/>
    <property type="match status" value="1"/>
</dbReference>
<proteinExistence type="predicted"/>
<keyword evidence="4" id="KW-0539">Nucleus</keyword>
<evidence type="ECO:0000313" key="7">
    <source>
        <dbReference type="EMBL" id="EPQ27280.1"/>
    </source>
</evidence>
<feature type="domain" description="BHLH" evidence="6">
    <location>
        <begin position="246"/>
        <end position="355"/>
    </location>
</feature>
<evidence type="ECO:0000259" key="6">
    <source>
        <dbReference type="PROSITE" id="PS50888"/>
    </source>
</evidence>
<dbReference type="InterPro" id="IPR036638">
    <property type="entry name" value="HLH_DNA-bd_sf"/>
</dbReference>
<feature type="compositionally biased region" description="Basic and acidic residues" evidence="5">
    <location>
        <begin position="325"/>
        <end position="335"/>
    </location>
</feature>
<feature type="compositionally biased region" description="Low complexity" evidence="5">
    <location>
        <begin position="383"/>
        <end position="404"/>
    </location>
</feature>
<dbReference type="AlphaFoldDB" id="A0A061H5K7"/>
<reference evidence="7 8" key="1">
    <citation type="journal article" date="2013" name="Plant Cell">
        <title>The transition from a phytopathogenic smut ancestor to an anamorphic biocontrol agent deciphered by comparative whole-genome analysis.</title>
        <authorList>
            <person name="Lefebvre F."/>
            <person name="Joly D.L."/>
            <person name="Labbe C."/>
            <person name="Teichmann B."/>
            <person name="Linning R."/>
            <person name="Belzile F."/>
            <person name="Bakkeren G."/>
            <person name="Belanger R.R."/>
        </authorList>
    </citation>
    <scope>NUCLEOTIDE SEQUENCE [LARGE SCALE GENOMIC DNA]</scope>
    <source>
        <strain evidence="7 8">PF-1</strain>
    </source>
</reference>
<evidence type="ECO:0000256" key="3">
    <source>
        <dbReference type="ARBA" id="ARBA00023163"/>
    </source>
</evidence>
<dbReference type="PROSITE" id="PS50888">
    <property type="entry name" value="BHLH"/>
    <property type="match status" value="1"/>
</dbReference>
<organism evidence="7 8">
    <name type="scientific">Pseudozyma flocculosa PF-1</name>
    <dbReference type="NCBI Taxonomy" id="1277687"/>
    <lineage>
        <taxon>Eukaryota</taxon>
        <taxon>Fungi</taxon>
        <taxon>Dikarya</taxon>
        <taxon>Basidiomycota</taxon>
        <taxon>Ustilaginomycotina</taxon>
        <taxon>Ustilaginomycetes</taxon>
        <taxon>Ustilaginales</taxon>
        <taxon>Ustilaginaceae</taxon>
        <taxon>Pseudozyma</taxon>
    </lineage>
</organism>
<dbReference type="SMART" id="SM00353">
    <property type="entry name" value="HLH"/>
    <property type="match status" value="1"/>
</dbReference>
<evidence type="ECO:0000313" key="8">
    <source>
        <dbReference type="Proteomes" id="UP000053664"/>
    </source>
</evidence>
<feature type="region of interest" description="Disordered" evidence="5">
    <location>
        <begin position="621"/>
        <end position="693"/>
    </location>
</feature>
<dbReference type="KEGG" id="pfp:PFL1_05203"/>
<dbReference type="HOGENOM" id="CLU_018878_0_0_1"/>
<evidence type="ECO:0000256" key="1">
    <source>
        <dbReference type="ARBA" id="ARBA00004123"/>
    </source>
</evidence>
<evidence type="ECO:0000256" key="2">
    <source>
        <dbReference type="ARBA" id="ARBA00023015"/>
    </source>
</evidence>
<dbReference type="GO" id="GO:0000978">
    <property type="term" value="F:RNA polymerase II cis-regulatory region sequence-specific DNA binding"/>
    <property type="evidence" value="ECO:0007669"/>
    <property type="project" value="TreeGrafter"/>
</dbReference>
<dbReference type="SUPFAM" id="SSF47459">
    <property type="entry name" value="HLH, helix-loop-helix DNA-binding domain"/>
    <property type="match status" value="1"/>
</dbReference>
<feature type="compositionally biased region" description="Polar residues" evidence="5">
    <location>
        <begin position="650"/>
        <end position="664"/>
    </location>
</feature>
<feature type="region of interest" description="Disordered" evidence="5">
    <location>
        <begin position="280"/>
        <end position="335"/>
    </location>
</feature>
<dbReference type="PANTHER" id="PTHR46117">
    <property type="entry name" value="FI24210P1"/>
    <property type="match status" value="1"/>
</dbReference>
<dbReference type="eggNOG" id="KOG4304">
    <property type="taxonomic scope" value="Eukaryota"/>
</dbReference>
<feature type="compositionally biased region" description="Basic residues" evidence="5">
    <location>
        <begin position="313"/>
        <end position="324"/>
    </location>
</feature>
<dbReference type="InterPro" id="IPR011598">
    <property type="entry name" value="bHLH_dom"/>
</dbReference>
<keyword evidence="3" id="KW-0804">Transcription</keyword>
<feature type="region of interest" description="Disordered" evidence="5">
    <location>
        <begin position="714"/>
        <end position="795"/>
    </location>
</feature>
<feature type="compositionally biased region" description="Low complexity" evidence="5">
    <location>
        <begin position="572"/>
        <end position="585"/>
    </location>
</feature>
<protein>
    <recommendedName>
        <fullName evidence="6">BHLH domain-containing protein</fullName>
    </recommendedName>
</protein>
<dbReference type="GO" id="GO:0046983">
    <property type="term" value="F:protein dimerization activity"/>
    <property type="evidence" value="ECO:0007669"/>
    <property type="project" value="InterPro"/>
</dbReference>
<feature type="compositionally biased region" description="Acidic residues" evidence="5">
    <location>
        <begin position="845"/>
        <end position="854"/>
    </location>
</feature>
<dbReference type="GeneID" id="19319300"/>
<name>A0A061H5K7_9BASI</name>
<dbReference type="Gene3D" id="4.10.280.10">
    <property type="entry name" value="Helix-loop-helix DNA-binding domain"/>
    <property type="match status" value="1"/>
</dbReference>
<evidence type="ECO:0000256" key="5">
    <source>
        <dbReference type="SAM" id="MobiDB-lite"/>
    </source>
</evidence>
<feature type="compositionally biased region" description="Basic and acidic residues" evidence="5">
    <location>
        <begin position="416"/>
        <end position="431"/>
    </location>
</feature>
<dbReference type="InterPro" id="IPR051732">
    <property type="entry name" value="USF"/>
</dbReference>
<dbReference type="EMBL" id="KE361640">
    <property type="protein sequence ID" value="EPQ27280.1"/>
    <property type="molecule type" value="Genomic_DNA"/>
</dbReference>
<dbReference type="GO" id="GO:0005634">
    <property type="term" value="C:nucleus"/>
    <property type="evidence" value="ECO:0007669"/>
    <property type="project" value="UniProtKB-SubCell"/>
</dbReference>
<dbReference type="RefSeq" id="XP_007880923.1">
    <property type="nucleotide sequence ID" value="XM_007882732.1"/>
</dbReference>
<feature type="compositionally biased region" description="Acidic residues" evidence="5">
    <location>
        <begin position="432"/>
        <end position="451"/>
    </location>
</feature>
<feature type="region of interest" description="Disordered" evidence="5">
    <location>
        <begin position="28"/>
        <end position="50"/>
    </location>
</feature>
<accession>A0A061H5K7</accession>
<dbReference type="OrthoDB" id="690068at2759"/>
<feature type="region of interest" description="Disordered" evidence="5">
    <location>
        <begin position="226"/>
        <end position="261"/>
    </location>
</feature>
<evidence type="ECO:0000256" key="4">
    <source>
        <dbReference type="ARBA" id="ARBA00023242"/>
    </source>
</evidence>
<gene>
    <name evidence="7" type="ORF">PFL1_05203</name>
</gene>
<dbReference type="Gene3D" id="3.30.300.30">
    <property type="match status" value="1"/>
</dbReference>
<dbReference type="GO" id="GO:0000981">
    <property type="term" value="F:DNA-binding transcription factor activity, RNA polymerase II-specific"/>
    <property type="evidence" value="ECO:0007669"/>
    <property type="project" value="TreeGrafter"/>
</dbReference>
<dbReference type="Proteomes" id="UP000053664">
    <property type="component" value="Unassembled WGS sequence"/>
</dbReference>
<dbReference type="PANTHER" id="PTHR46117:SF3">
    <property type="entry name" value="FI24210P1"/>
    <property type="match status" value="1"/>
</dbReference>